<evidence type="ECO:0008006" key="2">
    <source>
        <dbReference type="Google" id="ProtNLM"/>
    </source>
</evidence>
<gene>
    <name evidence="1" type="ORF">GPZ86_28920</name>
</gene>
<keyword evidence="1" id="KW-0614">Plasmid</keyword>
<feature type="non-terminal residue" evidence="1">
    <location>
        <position position="109"/>
    </location>
</feature>
<dbReference type="EMBL" id="CP048944">
    <property type="protein sequence ID" value="QID65193.1"/>
    <property type="molecule type" value="Genomic_DNA"/>
</dbReference>
<protein>
    <recommendedName>
        <fullName evidence="2">RmpA2</fullName>
    </recommendedName>
</protein>
<dbReference type="AlphaFoldDB" id="A0A6C1D5G0"/>
<reference evidence="1" key="1">
    <citation type="submission" date="2020-02" db="EMBL/GenBank/DDBJ databases">
        <title>De novo genome assembly of Klebsiella pneumoniae clinical strain.</title>
        <authorList>
            <person name="Zhukhovitsky V.G."/>
            <person name="Shcherbinin D.N."/>
            <person name="Zubasheva M.V."/>
        </authorList>
    </citation>
    <scope>NUCLEOTIDE SEQUENCE</scope>
    <source>
        <strain evidence="1">20467</strain>
        <plasmid evidence="1">unnamed</plasmid>
    </source>
</reference>
<evidence type="ECO:0000313" key="1">
    <source>
        <dbReference type="EMBL" id="QID65193.1"/>
    </source>
</evidence>
<name>A0A6C1D5G0_KLEPN</name>
<sequence>MEKYIYFMCNKDVTLVLTDDYYFYFGLKQLTGLPLVYITYEGSMDKPIVIKQKRNIRVLVDSRIFYSGKWDGYKMLRKTLNMISQWMWLDISGGGGGGGLFFLCLGGGG</sequence>
<accession>A0A6C1D5G0</accession>
<proteinExistence type="predicted"/>
<geneLocation type="plasmid" evidence="1">
    <name>unnamed</name>
</geneLocation>
<organism evidence="1">
    <name type="scientific">Klebsiella pneumoniae</name>
    <dbReference type="NCBI Taxonomy" id="573"/>
    <lineage>
        <taxon>Bacteria</taxon>
        <taxon>Pseudomonadati</taxon>
        <taxon>Pseudomonadota</taxon>
        <taxon>Gammaproteobacteria</taxon>
        <taxon>Enterobacterales</taxon>
        <taxon>Enterobacteriaceae</taxon>
        <taxon>Klebsiella/Raoultella group</taxon>
        <taxon>Klebsiella</taxon>
        <taxon>Klebsiella pneumoniae complex</taxon>
    </lineage>
</organism>